<evidence type="ECO:0000256" key="2">
    <source>
        <dbReference type="PIRSR" id="PIRSR601310-3"/>
    </source>
</evidence>
<dbReference type="InterPro" id="IPR036265">
    <property type="entry name" value="HIT-like_sf"/>
</dbReference>
<sequence>MTARPVGESYSGDDFYCDVAIPSSRELSVEYEDDHVLAFHHTKPFWQTHIVVVPKRHVASFTTVGEDDADLVRRLLVVVQDLARRIEHSEGAAAVLTNLGRYQDSKHLHVHVHSGGTRS</sequence>
<gene>
    <name evidence="5" type="ORF">AVDCRST_MAG47-2736</name>
</gene>
<dbReference type="GO" id="GO:0016787">
    <property type="term" value="F:hydrolase activity"/>
    <property type="evidence" value="ECO:0007669"/>
    <property type="project" value="UniProtKB-KW"/>
</dbReference>
<evidence type="ECO:0000256" key="1">
    <source>
        <dbReference type="PIRSR" id="PIRSR601310-1"/>
    </source>
</evidence>
<feature type="domain" description="HIT" evidence="4">
    <location>
        <begin position="15"/>
        <end position="119"/>
    </location>
</feature>
<dbReference type="Pfam" id="PF01230">
    <property type="entry name" value="HIT"/>
    <property type="match status" value="1"/>
</dbReference>
<evidence type="ECO:0000256" key="3">
    <source>
        <dbReference type="PROSITE-ProRule" id="PRU00464"/>
    </source>
</evidence>
<dbReference type="Gene3D" id="3.30.428.10">
    <property type="entry name" value="HIT-like"/>
    <property type="match status" value="1"/>
</dbReference>
<keyword evidence="5" id="KW-0378">Hydrolase</keyword>
<organism evidence="5">
    <name type="scientific">uncultured Nocardioidaceae bacterium</name>
    <dbReference type="NCBI Taxonomy" id="253824"/>
    <lineage>
        <taxon>Bacteria</taxon>
        <taxon>Bacillati</taxon>
        <taxon>Actinomycetota</taxon>
        <taxon>Actinomycetes</taxon>
        <taxon>Propionibacteriales</taxon>
        <taxon>Nocardioidaceae</taxon>
        <taxon>environmental samples</taxon>
    </lineage>
</organism>
<dbReference type="InterPro" id="IPR011146">
    <property type="entry name" value="HIT-like"/>
</dbReference>
<feature type="active site" description="Tele-AMP-histidine intermediate" evidence="1">
    <location>
        <position position="111"/>
    </location>
</feature>
<dbReference type="AlphaFoldDB" id="A0A6J4NLT7"/>
<dbReference type="SUPFAM" id="SSF54197">
    <property type="entry name" value="HIT-like"/>
    <property type="match status" value="1"/>
</dbReference>
<name>A0A6J4NLT7_9ACTN</name>
<proteinExistence type="predicted"/>
<evidence type="ECO:0000259" key="4">
    <source>
        <dbReference type="PROSITE" id="PS51084"/>
    </source>
</evidence>
<feature type="short sequence motif" description="Histidine triad motif" evidence="2">
    <location>
        <begin position="109"/>
        <end position="113"/>
    </location>
</feature>
<accession>A0A6J4NLT7</accession>
<protein>
    <submittedName>
        <fullName evidence="5">HIT family hydrolase</fullName>
    </submittedName>
</protein>
<dbReference type="InterPro" id="IPR001310">
    <property type="entry name" value="Histidine_triad_HIT"/>
</dbReference>
<reference evidence="5" key="1">
    <citation type="submission" date="2020-02" db="EMBL/GenBank/DDBJ databases">
        <authorList>
            <person name="Meier V. D."/>
        </authorList>
    </citation>
    <scope>NUCLEOTIDE SEQUENCE</scope>
    <source>
        <strain evidence="5">AVDCRST_MAG47</strain>
    </source>
</reference>
<dbReference type="PANTHER" id="PTHR23089">
    <property type="entry name" value="HISTIDINE TRIAD HIT PROTEIN"/>
    <property type="match status" value="1"/>
</dbReference>
<evidence type="ECO:0000313" key="5">
    <source>
        <dbReference type="EMBL" id="CAA9389524.1"/>
    </source>
</evidence>
<feature type="short sequence motif" description="Histidine triad motif" evidence="3">
    <location>
        <begin position="107"/>
        <end position="111"/>
    </location>
</feature>
<dbReference type="EMBL" id="CADCUK010000176">
    <property type="protein sequence ID" value="CAA9389524.1"/>
    <property type="molecule type" value="Genomic_DNA"/>
</dbReference>
<dbReference type="PROSITE" id="PS51084">
    <property type="entry name" value="HIT_2"/>
    <property type="match status" value="1"/>
</dbReference>